<reference evidence="2 3" key="1">
    <citation type="submission" date="2018-08" db="EMBL/GenBank/DDBJ databases">
        <authorList>
            <person name="Khan S.A."/>
            <person name="Jeon C.O."/>
            <person name="Chun B.H."/>
            <person name="Jeong S.E."/>
        </authorList>
    </citation>
    <scope>NUCLEOTIDE SEQUENCE [LARGE SCALE GENOMIC DNA]</scope>
    <source>
        <strain evidence="2 3">S-16</strain>
    </source>
</reference>
<dbReference type="InterPro" id="IPR011004">
    <property type="entry name" value="Trimer_LpxA-like_sf"/>
</dbReference>
<dbReference type="Gene3D" id="3.40.50.20">
    <property type="match status" value="1"/>
</dbReference>
<comment type="caution">
    <text evidence="2">The sequence shown here is derived from an EMBL/GenBank/DDBJ whole genome shotgun (WGS) entry which is preliminary data.</text>
</comment>
<dbReference type="AlphaFoldDB" id="A0A3N7HN56"/>
<organism evidence="2 3">
    <name type="scientific">Piscinibacter terrae</name>
    <dbReference type="NCBI Taxonomy" id="2496871"/>
    <lineage>
        <taxon>Bacteria</taxon>
        <taxon>Pseudomonadati</taxon>
        <taxon>Pseudomonadota</taxon>
        <taxon>Betaproteobacteria</taxon>
        <taxon>Burkholderiales</taxon>
        <taxon>Sphaerotilaceae</taxon>
        <taxon>Piscinibacter</taxon>
    </lineage>
</organism>
<evidence type="ECO:0000256" key="1">
    <source>
        <dbReference type="ARBA" id="ARBA00007274"/>
    </source>
</evidence>
<dbReference type="InterPro" id="IPR050179">
    <property type="entry name" value="Trans_hexapeptide_repeat"/>
</dbReference>
<evidence type="ECO:0008006" key="4">
    <source>
        <dbReference type="Google" id="ProtNLM"/>
    </source>
</evidence>
<evidence type="ECO:0000313" key="3">
    <source>
        <dbReference type="Proteomes" id="UP000267464"/>
    </source>
</evidence>
<dbReference type="Pfam" id="PF00132">
    <property type="entry name" value="Hexapep"/>
    <property type="match status" value="1"/>
</dbReference>
<dbReference type="SUPFAM" id="SSF51161">
    <property type="entry name" value="Trimeric LpxA-like enzymes"/>
    <property type="match status" value="1"/>
</dbReference>
<proteinExistence type="inferred from homology"/>
<dbReference type="Gene3D" id="2.160.10.10">
    <property type="entry name" value="Hexapeptide repeat proteins"/>
    <property type="match status" value="2"/>
</dbReference>
<dbReference type="InterPro" id="IPR001451">
    <property type="entry name" value="Hexapep"/>
</dbReference>
<evidence type="ECO:0000313" key="2">
    <source>
        <dbReference type="EMBL" id="RQP22101.1"/>
    </source>
</evidence>
<reference evidence="2 3" key="2">
    <citation type="submission" date="2018-12" db="EMBL/GenBank/DDBJ databases">
        <title>Rhizobacter gummiphilus sp. nov., a rubber-degrading bacterium isolated from the soil of a botanical garden in Japan.</title>
        <authorList>
            <person name="Shunsuke S.S."/>
        </authorList>
    </citation>
    <scope>NUCLEOTIDE SEQUENCE [LARGE SCALE GENOMIC DNA]</scope>
    <source>
        <strain evidence="2 3">S-16</strain>
    </source>
</reference>
<comment type="similarity">
    <text evidence="1">Belongs to the transferase hexapeptide repeat family.</text>
</comment>
<protein>
    <recommendedName>
        <fullName evidence="4">Acetyltransferase</fullName>
    </recommendedName>
</protein>
<gene>
    <name evidence="2" type="ORF">DZC73_24135</name>
</gene>
<dbReference type="OrthoDB" id="1115300at2"/>
<dbReference type="RefSeq" id="WP_124542946.1">
    <property type="nucleotide sequence ID" value="NZ_QUSW01000008.1"/>
</dbReference>
<dbReference type="Proteomes" id="UP000267464">
    <property type="component" value="Unassembled WGS sequence"/>
</dbReference>
<keyword evidence="3" id="KW-1185">Reference proteome</keyword>
<sequence>MKKRLFIFGTGNFAEMCHHFFGEEDSGYEVCGFTVDAAYVEGRTEFRGLPVMAYEDLLASPLREGAELFVAVGVGKINTLRAQKVEQVQKDGFTLASYVSPLARVPKGFVARPNVMIMDQVNIHPDVEIGADTIVWSNSRIALKVRIGEHVWITSAVIGDSTTIGDYSFVGLNATVAPFVQVGSHNLIGAGALITQDTKDYEVYRGARSKPSRVSSLRIRNIPLIS</sequence>
<name>A0A3N7HN56_9BURK</name>
<dbReference type="EMBL" id="QUSW01000008">
    <property type="protein sequence ID" value="RQP22101.1"/>
    <property type="molecule type" value="Genomic_DNA"/>
</dbReference>
<accession>A0A3N7HN56</accession>
<dbReference type="PANTHER" id="PTHR43300">
    <property type="entry name" value="ACETYLTRANSFERASE"/>
    <property type="match status" value="1"/>
</dbReference>